<comment type="similarity">
    <text evidence="1">Belongs to the tpcK family.</text>
</comment>
<name>A0A167RIH4_9HYPO</name>
<keyword evidence="4" id="KW-1185">Reference proteome</keyword>
<accession>A0A167RIH4</accession>
<dbReference type="OrthoDB" id="3454835at2759"/>
<sequence length="141" mass="15669">MSSAAPPPSASTAPAKTYSVVAFLKRKPGLTPDEFYHHWVNVHGPLVRPWAVKHGFLEYRQIHLKPAVNADRPVVGPEKAGVNTELQNWDGCATFELASLDAFTAAFQDPYYQTVIAKDEDKFVDKAAGVMRRYGELNRIV</sequence>
<gene>
    <name evidence="3" type="ORF">SPI_06705</name>
</gene>
<organism evidence="3 4">
    <name type="scientific">Niveomyces insectorum RCEF 264</name>
    <dbReference type="NCBI Taxonomy" id="1081102"/>
    <lineage>
        <taxon>Eukaryota</taxon>
        <taxon>Fungi</taxon>
        <taxon>Dikarya</taxon>
        <taxon>Ascomycota</taxon>
        <taxon>Pezizomycotina</taxon>
        <taxon>Sordariomycetes</taxon>
        <taxon>Hypocreomycetidae</taxon>
        <taxon>Hypocreales</taxon>
        <taxon>Cordycipitaceae</taxon>
        <taxon>Niveomyces</taxon>
    </lineage>
</organism>
<dbReference type="AlphaFoldDB" id="A0A167RIH4"/>
<evidence type="ECO:0000313" key="4">
    <source>
        <dbReference type="Proteomes" id="UP000076874"/>
    </source>
</evidence>
<dbReference type="SUPFAM" id="SSF54909">
    <property type="entry name" value="Dimeric alpha+beta barrel"/>
    <property type="match status" value="1"/>
</dbReference>
<dbReference type="Gene3D" id="3.30.70.100">
    <property type="match status" value="1"/>
</dbReference>
<comment type="caution">
    <text evidence="3">The sequence shown here is derived from an EMBL/GenBank/DDBJ whole genome shotgun (WGS) entry which is preliminary data.</text>
</comment>
<evidence type="ECO:0000259" key="2">
    <source>
        <dbReference type="Pfam" id="PF07110"/>
    </source>
</evidence>
<dbReference type="GO" id="GO:0016491">
    <property type="term" value="F:oxidoreductase activity"/>
    <property type="evidence" value="ECO:0007669"/>
    <property type="project" value="InterPro"/>
</dbReference>
<proteinExistence type="inferred from homology"/>
<dbReference type="InterPro" id="IPR011008">
    <property type="entry name" value="Dimeric_a/b-barrel"/>
</dbReference>
<dbReference type="Proteomes" id="UP000076874">
    <property type="component" value="Unassembled WGS sequence"/>
</dbReference>
<dbReference type="EMBL" id="AZHD01000012">
    <property type="protein sequence ID" value="OAA58632.1"/>
    <property type="molecule type" value="Genomic_DNA"/>
</dbReference>
<protein>
    <submittedName>
        <fullName evidence="3">Dimeric alpha-beta barrel</fullName>
    </submittedName>
</protein>
<reference evidence="3 4" key="1">
    <citation type="journal article" date="2016" name="Genome Biol. Evol.">
        <title>Divergent and convergent evolution of fungal pathogenicity.</title>
        <authorList>
            <person name="Shang Y."/>
            <person name="Xiao G."/>
            <person name="Zheng P."/>
            <person name="Cen K."/>
            <person name="Zhan S."/>
            <person name="Wang C."/>
        </authorList>
    </citation>
    <scope>NUCLEOTIDE SEQUENCE [LARGE SCALE GENOMIC DNA]</scope>
    <source>
        <strain evidence="3 4">RCEF 264</strain>
    </source>
</reference>
<evidence type="ECO:0000256" key="1">
    <source>
        <dbReference type="ARBA" id="ARBA00005986"/>
    </source>
</evidence>
<evidence type="ECO:0000313" key="3">
    <source>
        <dbReference type="EMBL" id="OAA58632.1"/>
    </source>
</evidence>
<dbReference type="InterPro" id="IPR009799">
    <property type="entry name" value="EthD_dom"/>
</dbReference>
<dbReference type="STRING" id="1081102.A0A167RIH4"/>
<dbReference type="Pfam" id="PF07110">
    <property type="entry name" value="EthD"/>
    <property type="match status" value="1"/>
</dbReference>
<feature type="domain" description="EthD" evidence="2">
    <location>
        <begin position="27"/>
        <end position="126"/>
    </location>
</feature>